<evidence type="ECO:0000313" key="4">
    <source>
        <dbReference type="Proteomes" id="UP000254978"/>
    </source>
</evidence>
<feature type="compositionally biased region" description="Polar residues" evidence="1">
    <location>
        <begin position="11"/>
        <end position="28"/>
    </location>
</feature>
<organism evidence="3 4">
    <name type="scientific">Mycolicibacterium tokaiense</name>
    <dbReference type="NCBI Taxonomy" id="39695"/>
    <lineage>
        <taxon>Bacteria</taxon>
        <taxon>Bacillati</taxon>
        <taxon>Actinomycetota</taxon>
        <taxon>Actinomycetes</taxon>
        <taxon>Mycobacteriales</taxon>
        <taxon>Mycobacteriaceae</taxon>
        <taxon>Mycolicibacterium</taxon>
    </lineage>
</organism>
<proteinExistence type="predicted"/>
<dbReference type="EMBL" id="UGQT01000001">
    <property type="protein sequence ID" value="STZ59830.1"/>
    <property type="molecule type" value="Genomic_DNA"/>
</dbReference>
<dbReference type="InterPro" id="IPR016040">
    <property type="entry name" value="NAD(P)-bd_dom"/>
</dbReference>
<dbReference type="Pfam" id="PF13460">
    <property type="entry name" value="NAD_binding_10"/>
    <property type="match status" value="1"/>
</dbReference>
<dbReference type="InterPro" id="IPR036291">
    <property type="entry name" value="NAD(P)-bd_dom_sf"/>
</dbReference>
<feature type="domain" description="NAD(P)-binding" evidence="2">
    <location>
        <begin position="32"/>
        <end position="194"/>
    </location>
</feature>
<name>A0A378TGR5_9MYCO</name>
<dbReference type="GO" id="GO:0016491">
    <property type="term" value="F:oxidoreductase activity"/>
    <property type="evidence" value="ECO:0007669"/>
    <property type="project" value="UniProtKB-KW"/>
</dbReference>
<gene>
    <name evidence="3" type="primary">azoB_2</name>
    <name evidence="3" type="ORF">NCTC10821_03368</name>
</gene>
<evidence type="ECO:0000256" key="1">
    <source>
        <dbReference type="SAM" id="MobiDB-lite"/>
    </source>
</evidence>
<dbReference type="SUPFAM" id="SSF51735">
    <property type="entry name" value="NAD(P)-binding Rossmann-fold domains"/>
    <property type="match status" value="1"/>
</dbReference>
<dbReference type="EC" id="1.7.-.-" evidence="3"/>
<dbReference type="Proteomes" id="UP000254978">
    <property type="component" value="Unassembled WGS sequence"/>
</dbReference>
<feature type="region of interest" description="Disordered" evidence="1">
    <location>
        <begin position="1"/>
        <end position="31"/>
    </location>
</feature>
<evidence type="ECO:0000313" key="3">
    <source>
        <dbReference type="EMBL" id="STZ59830.1"/>
    </source>
</evidence>
<keyword evidence="3" id="KW-0560">Oxidoreductase</keyword>
<dbReference type="Gene3D" id="3.40.50.720">
    <property type="entry name" value="NAD(P)-binding Rossmann-like Domain"/>
    <property type="match status" value="1"/>
</dbReference>
<evidence type="ECO:0000259" key="2">
    <source>
        <dbReference type="Pfam" id="PF13460"/>
    </source>
</evidence>
<keyword evidence="4" id="KW-1185">Reference proteome</keyword>
<dbReference type="InterPro" id="IPR051604">
    <property type="entry name" value="Ergot_Alk_Oxidoreductase"/>
</dbReference>
<sequence length="299" mass="32242">MDRHSGFSPMGKSNNPGLTGAMNTTDNTLVLGASGKTGRRLVPRLRLRGVPVRPASRSSRIRFDWADRDSWSAALQDVAAVYLVPPRDPAPVREFVSLAEQRGVRRAVVLSGRGADTWGDSTFGLDMRAAEDAVRASSLEWTILRPNNFAQDFDEDVFRDDVVSGQLALPSTVAEPFIDIADVADVAATVLTEPGAHVGQIYEMSGPRSITFAEAVQLIATASGRPVHYTAVSPQEYRAGLVAQGLSEDDAHHVAEMFVMMERGALSAPTDTVPTLLGRPAHTFEDYVLRAAAAGAWDR</sequence>
<dbReference type="PANTHER" id="PTHR43162">
    <property type="match status" value="1"/>
</dbReference>
<protein>
    <submittedName>
        <fullName evidence="3">Putative nucleoside-diphosphate sugar epimerase</fullName>
        <ecNumber evidence="3">1.7.-.-</ecNumber>
    </submittedName>
</protein>
<dbReference type="AlphaFoldDB" id="A0A378TGR5"/>
<accession>A0A378TGR5</accession>
<dbReference type="RefSeq" id="WP_232067768.1">
    <property type="nucleotide sequence ID" value="NZ_AP022600.1"/>
</dbReference>
<reference evidence="3 4" key="1">
    <citation type="submission" date="2018-06" db="EMBL/GenBank/DDBJ databases">
        <authorList>
            <consortium name="Pathogen Informatics"/>
            <person name="Doyle S."/>
        </authorList>
    </citation>
    <scope>NUCLEOTIDE SEQUENCE [LARGE SCALE GENOMIC DNA]</scope>
    <source>
        <strain evidence="3 4">NCTC10821</strain>
    </source>
</reference>
<dbReference type="Gene3D" id="3.90.25.10">
    <property type="entry name" value="UDP-galactose 4-epimerase, domain 1"/>
    <property type="match status" value="1"/>
</dbReference>
<dbReference type="PANTHER" id="PTHR43162:SF1">
    <property type="entry name" value="PRESTALK A DIFFERENTIATION PROTEIN A"/>
    <property type="match status" value="1"/>
</dbReference>